<organism evidence="3 5">
    <name type="scientific">Pseudodesulfovibrio indicus</name>
    <dbReference type="NCBI Taxonomy" id="1716143"/>
    <lineage>
        <taxon>Bacteria</taxon>
        <taxon>Pseudomonadati</taxon>
        <taxon>Thermodesulfobacteriota</taxon>
        <taxon>Desulfovibrionia</taxon>
        <taxon>Desulfovibrionales</taxon>
        <taxon>Desulfovibrionaceae</taxon>
    </lineage>
</organism>
<reference evidence="2 4" key="1">
    <citation type="journal article" date="2016" name="Front. Microbiol.">
        <title>Genome Sequence of the Piezophilic, Mesophilic Sulfate-Reducing Bacterium Desulfovibrio indicus J2T.</title>
        <authorList>
            <person name="Cao J."/>
            <person name="Maignien L."/>
            <person name="Shao Z."/>
            <person name="Alain K."/>
            <person name="Jebbar M."/>
        </authorList>
    </citation>
    <scope>NUCLEOTIDE SEQUENCE [LARGE SCALE GENOMIC DNA]</scope>
    <source>
        <strain evidence="2 4">J2</strain>
    </source>
</reference>
<dbReference type="EMBL" id="SOBK01000009">
    <property type="protein sequence ID" value="TDT87257.1"/>
    <property type="molecule type" value="Genomic_DNA"/>
</dbReference>
<name>A0A126QPR7_9BACT</name>
<evidence type="ECO:0000313" key="3">
    <source>
        <dbReference type="EMBL" id="TDT87257.1"/>
    </source>
</evidence>
<sequence length="262" mass="30051">MRYTFLILLAAVALLGGCSVWDSTAEYTKETWRTTKDFVDPPPRIDTDSYQFTNPNQEKLAKLISPVDGPLTSLIRFVDDTDTLPDIEWLDLLMARFPWVDRVLVTDEAGTIIFMQPELPVKRISRPLVFEGVWRELSLITVVDYSDLGPEMYIGRPYYEDIDFSGLIGVGFDPRSLLRLCPDPKELVLIHPGNRVWSLGADVDEEALLAIDWEEKLKNEVSGQVQTGNRYYTWLSRYVGRDQYIYATQSVDPNAEGSWWPF</sequence>
<evidence type="ECO:0000313" key="5">
    <source>
        <dbReference type="Proteomes" id="UP000295506"/>
    </source>
</evidence>
<reference evidence="3 5" key="2">
    <citation type="submission" date="2019-03" db="EMBL/GenBank/DDBJ databases">
        <title>Genomic Encyclopedia of Type Strains, Phase IV (KMG-IV): sequencing the most valuable type-strain genomes for metagenomic binning, comparative biology and taxonomic classification.</title>
        <authorList>
            <person name="Goeker M."/>
        </authorList>
    </citation>
    <scope>NUCLEOTIDE SEQUENCE [LARGE SCALE GENOMIC DNA]</scope>
    <source>
        <strain evidence="3 5">DSM 101483</strain>
    </source>
</reference>
<accession>A0A126QPR7</accession>
<dbReference type="Proteomes" id="UP000055611">
    <property type="component" value="Chromosome"/>
</dbReference>
<evidence type="ECO:0000256" key="1">
    <source>
        <dbReference type="SAM" id="SignalP"/>
    </source>
</evidence>
<dbReference type="RefSeq" id="WP_066804739.1">
    <property type="nucleotide sequence ID" value="NZ_CP014206.1"/>
</dbReference>
<keyword evidence="1" id="KW-0732">Signal</keyword>
<feature type="signal peptide" evidence="1">
    <location>
        <begin position="1"/>
        <end position="24"/>
    </location>
</feature>
<proteinExistence type="predicted"/>
<dbReference type="PROSITE" id="PS51257">
    <property type="entry name" value="PROKAR_LIPOPROTEIN"/>
    <property type="match status" value="1"/>
</dbReference>
<protein>
    <submittedName>
        <fullName evidence="3">Uncharacterized protein</fullName>
    </submittedName>
</protein>
<evidence type="ECO:0000313" key="4">
    <source>
        <dbReference type="Proteomes" id="UP000055611"/>
    </source>
</evidence>
<dbReference type="Proteomes" id="UP000295506">
    <property type="component" value="Unassembled WGS sequence"/>
</dbReference>
<feature type="chain" id="PRO_5044548193" evidence="1">
    <location>
        <begin position="25"/>
        <end position="262"/>
    </location>
</feature>
<keyword evidence="4" id="KW-1185">Reference proteome</keyword>
<dbReference type="EMBL" id="CP014206">
    <property type="protein sequence ID" value="AMK11982.1"/>
    <property type="molecule type" value="Genomic_DNA"/>
</dbReference>
<dbReference type="KEGG" id="dej:AWY79_13110"/>
<gene>
    <name evidence="2" type="ORF">AWY79_13110</name>
    <name evidence="3" type="ORF">EDC59_109144</name>
</gene>
<evidence type="ECO:0000313" key="2">
    <source>
        <dbReference type="EMBL" id="AMK11982.1"/>
    </source>
</evidence>
<dbReference type="AlphaFoldDB" id="A0A126QPR7"/>